<name>A0A7C3CLI6_9BACT</name>
<evidence type="ECO:0000259" key="6">
    <source>
        <dbReference type="Pfam" id="PF01782"/>
    </source>
</evidence>
<dbReference type="Proteomes" id="UP000886043">
    <property type="component" value="Unassembled WGS sequence"/>
</dbReference>
<dbReference type="GO" id="GO:0005737">
    <property type="term" value="C:cytoplasm"/>
    <property type="evidence" value="ECO:0007669"/>
    <property type="project" value="UniProtKB-SubCell"/>
</dbReference>
<dbReference type="InterPro" id="IPR036976">
    <property type="entry name" value="RimM_N_sf"/>
</dbReference>
<dbReference type="SUPFAM" id="SSF50346">
    <property type="entry name" value="PRC-barrel domain"/>
    <property type="match status" value="1"/>
</dbReference>
<dbReference type="InterPro" id="IPR011961">
    <property type="entry name" value="RimM"/>
</dbReference>
<comment type="domain">
    <text evidence="5">The PRC barrel domain binds ribosomal protein uS19.</text>
</comment>
<dbReference type="Gene3D" id="2.40.30.60">
    <property type="entry name" value="RimM"/>
    <property type="match status" value="1"/>
</dbReference>
<dbReference type="GO" id="GO:0005840">
    <property type="term" value="C:ribosome"/>
    <property type="evidence" value="ECO:0007669"/>
    <property type="project" value="InterPro"/>
</dbReference>
<feature type="domain" description="RimM N-terminal" evidence="6">
    <location>
        <begin position="17"/>
        <end position="97"/>
    </location>
</feature>
<dbReference type="InterPro" id="IPR056792">
    <property type="entry name" value="PRC_RimM"/>
</dbReference>
<evidence type="ECO:0000256" key="1">
    <source>
        <dbReference type="ARBA" id="ARBA00022490"/>
    </source>
</evidence>
<dbReference type="InterPro" id="IPR002676">
    <property type="entry name" value="RimM_N"/>
</dbReference>
<dbReference type="InterPro" id="IPR011033">
    <property type="entry name" value="PRC_barrel-like_sf"/>
</dbReference>
<evidence type="ECO:0000259" key="7">
    <source>
        <dbReference type="Pfam" id="PF24986"/>
    </source>
</evidence>
<comment type="function">
    <text evidence="5">An accessory protein needed during the final step in the assembly of 30S ribosomal subunit, possibly for assembly of the head region. Essential for efficient processing of 16S rRNA. May be needed both before and after RbfA during the maturation of 16S rRNA. It has affinity for free ribosomal 30S subunits but not for 70S ribosomes.</text>
</comment>
<comment type="subcellular location">
    <subcellularLocation>
        <location evidence="5">Cytoplasm</location>
    </subcellularLocation>
</comment>
<protein>
    <recommendedName>
        <fullName evidence="5">Ribosome maturation factor RimM</fullName>
    </recommendedName>
</protein>
<feature type="domain" description="Ribosome maturation factor RimM PRC barrel" evidence="7">
    <location>
        <begin position="112"/>
        <end position="175"/>
    </location>
</feature>
<dbReference type="SUPFAM" id="SSF50447">
    <property type="entry name" value="Translation proteins"/>
    <property type="match status" value="1"/>
</dbReference>
<dbReference type="NCBIfam" id="TIGR02273">
    <property type="entry name" value="16S_RimM"/>
    <property type="match status" value="1"/>
</dbReference>
<organism evidence="8">
    <name type="scientific">Thermosulfurimonas dismutans</name>
    <dbReference type="NCBI Taxonomy" id="999894"/>
    <lineage>
        <taxon>Bacteria</taxon>
        <taxon>Pseudomonadati</taxon>
        <taxon>Thermodesulfobacteriota</taxon>
        <taxon>Thermodesulfobacteria</taxon>
        <taxon>Thermodesulfobacteriales</taxon>
        <taxon>Thermodesulfobacteriaceae</taxon>
        <taxon>Thermosulfurimonas</taxon>
    </lineage>
</organism>
<dbReference type="InterPro" id="IPR009000">
    <property type="entry name" value="Transl_B-barrel_sf"/>
</dbReference>
<dbReference type="GO" id="GO:0042274">
    <property type="term" value="P:ribosomal small subunit biogenesis"/>
    <property type="evidence" value="ECO:0007669"/>
    <property type="project" value="UniProtKB-UniRule"/>
</dbReference>
<evidence type="ECO:0000256" key="2">
    <source>
        <dbReference type="ARBA" id="ARBA00022517"/>
    </source>
</evidence>
<evidence type="ECO:0000256" key="3">
    <source>
        <dbReference type="ARBA" id="ARBA00022552"/>
    </source>
</evidence>
<dbReference type="EMBL" id="DRMH01000008">
    <property type="protein sequence ID" value="HFC96915.1"/>
    <property type="molecule type" value="Genomic_DNA"/>
</dbReference>
<dbReference type="PANTHER" id="PTHR33692">
    <property type="entry name" value="RIBOSOME MATURATION FACTOR RIMM"/>
    <property type="match status" value="1"/>
</dbReference>
<sequence length="186" mass="21272">MCWKLLNKERKPGRVPVGRITRPHGLKGELRVQPFLREADLLTRIPVFYLGPRDPVERLHPVRVRQAPGGRDFLFFFEEVETLEAAEALRGKTLYASLSDFPPPEEDEYYYFQLEGLEVRDEKGRVLGRVKGVMPVGPYDLLEVEDPKGRGFYLPMVEEVILRIDLSGGYILVRPLPGLIEAQISP</sequence>
<accession>A0A7C3CLI6</accession>
<dbReference type="Pfam" id="PF24986">
    <property type="entry name" value="PRC_RimM"/>
    <property type="match status" value="1"/>
</dbReference>
<comment type="similarity">
    <text evidence="5">Belongs to the RimM family.</text>
</comment>
<keyword evidence="1 5" id="KW-0963">Cytoplasm</keyword>
<dbReference type="GO" id="GO:0043022">
    <property type="term" value="F:ribosome binding"/>
    <property type="evidence" value="ECO:0007669"/>
    <property type="project" value="InterPro"/>
</dbReference>
<dbReference type="GO" id="GO:0006364">
    <property type="term" value="P:rRNA processing"/>
    <property type="evidence" value="ECO:0007669"/>
    <property type="project" value="UniProtKB-UniRule"/>
</dbReference>
<evidence type="ECO:0000256" key="5">
    <source>
        <dbReference type="HAMAP-Rule" id="MF_00014"/>
    </source>
</evidence>
<keyword evidence="3 5" id="KW-0698">rRNA processing</keyword>
<evidence type="ECO:0000256" key="4">
    <source>
        <dbReference type="ARBA" id="ARBA00023186"/>
    </source>
</evidence>
<comment type="caution">
    <text evidence="8">The sequence shown here is derived from an EMBL/GenBank/DDBJ whole genome shotgun (WGS) entry which is preliminary data.</text>
</comment>
<gene>
    <name evidence="5 8" type="primary">rimM</name>
    <name evidence="8" type="ORF">ENJ40_00455</name>
</gene>
<dbReference type="AlphaFoldDB" id="A0A7C3CLI6"/>
<keyword evidence="4 5" id="KW-0143">Chaperone</keyword>
<dbReference type="PANTHER" id="PTHR33692:SF1">
    <property type="entry name" value="RIBOSOME MATURATION FACTOR RIMM"/>
    <property type="match status" value="1"/>
</dbReference>
<dbReference type="HAMAP" id="MF_00014">
    <property type="entry name" value="Ribosome_mat_RimM"/>
    <property type="match status" value="1"/>
</dbReference>
<evidence type="ECO:0000313" key="8">
    <source>
        <dbReference type="EMBL" id="HFC96915.1"/>
    </source>
</evidence>
<dbReference type="Pfam" id="PF01782">
    <property type="entry name" value="RimM"/>
    <property type="match status" value="1"/>
</dbReference>
<comment type="subunit">
    <text evidence="5">Binds ribosomal protein uS19.</text>
</comment>
<keyword evidence="2 5" id="KW-0690">Ribosome biogenesis</keyword>
<reference evidence="8" key="1">
    <citation type="journal article" date="2020" name="mSystems">
        <title>Genome- and Community-Level Interaction Insights into Carbon Utilization and Element Cycling Functions of Hydrothermarchaeota in Hydrothermal Sediment.</title>
        <authorList>
            <person name="Zhou Z."/>
            <person name="Liu Y."/>
            <person name="Xu W."/>
            <person name="Pan J."/>
            <person name="Luo Z.H."/>
            <person name="Li M."/>
        </authorList>
    </citation>
    <scope>NUCLEOTIDE SEQUENCE [LARGE SCALE GENOMIC DNA]</scope>
    <source>
        <strain evidence="8">HyVt-483</strain>
    </source>
</reference>
<dbReference type="Gene3D" id="2.30.30.240">
    <property type="entry name" value="PRC-barrel domain"/>
    <property type="match status" value="1"/>
</dbReference>
<proteinExistence type="inferred from homology"/>